<dbReference type="PaxDb" id="35128-Thaps11275"/>
<dbReference type="KEGG" id="tps:THAPSDRAFT_11275"/>
<dbReference type="eggNOG" id="ENOG502QYRQ">
    <property type="taxonomic scope" value="Eukaryota"/>
</dbReference>
<reference evidence="3 4" key="2">
    <citation type="journal article" date="2008" name="Nature">
        <title>The Phaeodactylum genome reveals the evolutionary history of diatom genomes.</title>
        <authorList>
            <person name="Bowler C."/>
            <person name="Allen A.E."/>
            <person name="Badger J.H."/>
            <person name="Grimwood J."/>
            <person name="Jabbari K."/>
            <person name="Kuo A."/>
            <person name="Maheswari U."/>
            <person name="Martens C."/>
            <person name="Maumus F."/>
            <person name="Otillar R.P."/>
            <person name="Rayko E."/>
            <person name="Salamov A."/>
            <person name="Vandepoele K."/>
            <person name="Beszteri B."/>
            <person name="Gruber A."/>
            <person name="Heijde M."/>
            <person name="Katinka M."/>
            <person name="Mock T."/>
            <person name="Valentin K."/>
            <person name="Verret F."/>
            <person name="Berges J.A."/>
            <person name="Brownlee C."/>
            <person name="Cadoret J.P."/>
            <person name="Chiovitti A."/>
            <person name="Choi C.J."/>
            <person name="Coesel S."/>
            <person name="De Martino A."/>
            <person name="Detter J.C."/>
            <person name="Durkin C."/>
            <person name="Falciatore A."/>
            <person name="Fournet J."/>
            <person name="Haruta M."/>
            <person name="Huysman M.J."/>
            <person name="Jenkins B.D."/>
            <person name="Jiroutova K."/>
            <person name="Jorgensen R.E."/>
            <person name="Joubert Y."/>
            <person name="Kaplan A."/>
            <person name="Kroger N."/>
            <person name="Kroth P.G."/>
            <person name="La Roche J."/>
            <person name="Lindquist E."/>
            <person name="Lommer M."/>
            <person name="Martin-Jezequel V."/>
            <person name="Lopez P.J."/>
            <person name="Lucas S."/>
            <person name="Mangogna M."/>
            <person name="McGinnis K."/>
            <person name="Medlin L.K."/>
            <person name="Montsant A."/>
            <person name="Oudot-Le Secq M.P."/>
            <person name="Napoli C."/>
            <person name="Obornik M."/>
            <person name="Parker M.S."/>
            <person name="Petit J.L."/>
            <person name="Porcel B.M."/>
            <person name="Poulsen N."/>
            <person name="Robison M."/>
            <person name="Rychlewski L."/>
            <person name="Rynearson T.A."/>
            <person name="Schmutz J."/>
            <person name="Shapiro H."/>
            <person name="Siaut M."/>
            <person name="Stanley M."/>
            <person name="Sussman M.R."/>
            <person name="Taylor A.R."/>
            <person name="Vardi A."/>
            <person name="von Dassow P."/>
            <person name="Vyverman W."/>
            <person name="Willis A."/>
            <person name="Wyrwicz L.S."/>
            <person name="Rokhsar D.S."/>
            <person name="Weissenbach J."/>
            <person name="Armbrust E.V."/>
            <person name="Green B.R."/>
            <person name="Van de Peer Y."/>
            <person name="Grigoriev I.V."/>
        </authorList>
    </citation>
    <scope>NUCLEOTIDE SEQUENCE [LARGE SCALE GENOMIC DNA]</scope>
    <source>
        <strain evidence="3 4">CCMP1335</strain>
    </source>
</reference>
<feature type="compositionally biased region" description="Basic residues" evidence="1">
    <location>
        <begin position="67"/>
        <end position="82"/>
    </location>
</feature>
<dbReference type="GeneID" id="7444352"/>
<keyword evidence="2" id="KW-0472">Membrane</keyword>
<gene>
    <name evidence="3" type="ORF">THAPSDRAFT_11275</name>
</gene>
<feature type="region of interest" description="Disordered" evidence="1">
    <location>
        <begin position="1"/>
        <end position="108"/>
    </location>
</feature>
<dbReference type="RefSeq" id="XP_002297123.1">
    <property type="nucleotide sequence ID" value="XM_002297087.1"/>
</dbReference>
<name>B8LDK0_THAPS</name>
<keyword evidence="4" id="KW-1185">Reference proteome</keyword>
<evidence type="ECO:0000313" key="4">
    <source>
        <dbReference type="Proteomes" id="UP000001449"/>
    </source>
</evidence>
<proteinExistence type="predicted"/>
<protein>
    <submittedName>
        <fullName evidence="3">Uncharacterized protein</fullName>
    </submittedName>
</protein>
<organism evidence="3 4">
    <name type="scientific">Thalassiosira pseudonana</name>
    <name type="common">Marine diatom</name>
    <name type="synonym">Cyclotella nana</name>
    <dbReference type="NCBI Taxonomy" id="35128"/>
    <lineage>
        <taxon>Eukaryota</taxon>
        <taxon>Sar</taxon>
        <taxon>Stramenopiles</taxon>
        <taxon>Ochrophyta</taxon>
        <taxon>Bacillariophyta</taxon>
        <taxon>Coscinodiscophyceae</taxon>
        <taxon>Thalassiosirophycidae</taxon>
        <taxon>Thalassiosirales</taxon>
        <taxon>Thalassiosiraceae</taxon>
        <taxon>Thalassiosira</taxon>
    </lineage>
</organism>
<keyword evidence="2" id="KW-1133">Transmembrane helix</keyword>
<dbReference type="EMBL" id="DS999420">
    <property type="protein sequence ID" value="EED86591.1"/>
    <property type="molecule type" value="Genomic_DNA"/>
</dbReference>
<dbReference type="OMA" id="KFICAGI"/>
<feature type="compositionally biased region" description="Low complexity" evidence="1">
    <location>
        <begin position="54"/>
        <end position="64"/>
    </location>
</feature>
<feature type="transmembrane region" description="Helical" evidence="2">
    <location>
        <begin position="144"/>
        <end position="164"/>
    </location>
</feature>
<feature type="compositionally biased region" description="Basic and acidic residues" evidence="1">
    <location>
        <begin position="31"/>
        <end position="43"/>
    </location>
</feature>
<dbReference type="HOGENOM" id="CLU_1614166_0_0_1"/>
<feature type="compositionally biased region" description="Polar residues" evidence="1">
    <location>
        <begin position="21"/>
        <end position="30"/>
    </location>
</feature>
<dbReference type="InParanoid" id="B8LDK0"/>
<reference evidence="3 4" key="1">
    <citation type="journal article" date="2004" name="Science">
        <title>The genome of the diatom Thalassiosira pseudonana: ecology, evolution, and metabolism.</title>
        <authorList>
            <person name="Armbrust E.V."/>
            <person name="Berges J.A."/>
            <person name="Bowler C."/>
            <person name="Green B.R."/>
            <person name="Martinez D."/>
            <person name="Putnam N.H."/>
            <person name="Zhou S."/>
            <person name="Allen A.E."/>
            <person name="Apt K.E."/>
            <person name="Bechner M."/>
            <person name="Brzezinski M.A."/>
            <person name="Chaal B.K."/>
            <person name="Chiovitti A."/>
            <person name="Davis A.K."/>
            <person name="Demarest M.S."/>
            <person name="Detter J.C."/>
            <person name="Glavina T."/>
            <person name="Goodstein D."/>
            <person name="Hadi M.Z."/>
            <person name="Hellsten U."/>
            <person name="Hildebrand M."/>
            <person name="Jenkins B.D."/>
            <person name="Jurka J."/>
            <person name="Kapitonov V.V."/>
            <person name="Kroger N."/>
            <person name="Lau W.W."/>
            <person name="Lane T.W."/>
            <person name="Larimer F.W."/>
            <person name="Lippmeier J.C."/>
            <person name="Lucas S."/>
            <person name="Medina M."/>
            <person name="Montsant A."/>
            <person name="Obornik M."/>
            <person name="Parker M.S."/>
            <person name="Palenik B."/>
            <person name="Pazour G.J."/>
            <person name="Richardson P.M."/>
            <person name="Rynearson T.A."/>
            <person name="Saito M.A."/>
            <person name="Schwartz D.C."/>
            <person name="Thamatrakoln K."/>
            <person name="Valentin K."/>
            <person name="Vardi A."/>
            <person name="Wilkerson F.P."/>
            <person name="Rokhsar D.S."/>
        </authorList>
    </citation>
    <scope>NUCLEOTIDE SEQUENCE [LARGE SCALE GENOMIC DNA]</scope>
    <source>
        <strain evidence="3 4">CCMP1335</strain>
    </source>
</reference>
<accession>B8LDK0</accession>
<dbReference type="AlphaFoldDB" id="B8LDK0"/>
<sequence>MNDEHDEENVARPGDSAVADMSSSSNAPTQSRDEQVKSDEAALRRVANTGGVGAFAVAQAAPGGRRAGPRIRRSASARRRARERAGLEPASEEGGGDRGGGGEGEINPEDLIAADVGFDEFGMEMEGGEDETLGFWQFDKTDKFICAGIGCLVVGLIVILALAMS</sequence>
<evidence type="ECO:0000256" key="1">
    <source>
        <dbReference type="SAM" id="MobiDB-lite"/>
    </source>
</evidence>
<keyword evidence="2" id="KW-0812">Transmembrane</keyword>
<evidence type="ECO:0000313" key="3">
    <source>
        <dbReference type="EMBL" id="EED86591.1"/>
    </source>
</evidence>
<evidence type="ECO:0000256" key="2">
    <source>
        <dbReference type="SAM" id="Phobius"/>
    </source>
</evidence>
<dbReference type="Proteomes" id="UP000001449">
    <property type="component" value="Unassembled WGS sequence"/>
</dbReference>